<dbReference type="RefSeq" id="WP_211851228.1">
    <property type="nucleotide sequence ID" value="NZ_JAAGBB010000004.1"/>
</dbReference>
<dbReference type="SUPFAM" id="SSF51735">
    <property type="entry name" value="NAD(P)-binding Rossmann-fold domains"/>
    <property type="match status" value="1"/>
</dbReference>
<dbReference type="InterPro" id="IPR036291">
    <property type="entry name" value="NAD(P)-bd_dom_sf"/>
</dbReference>
<proteinExistence type="inferred from homology"/>
<dbReference type="CDD" id="cd05347">
    <property type="entry name" value="Ga5DH-like_SDR_c"/>
    <property type="match status" value="1"/>
</dbReference>
<dbReference type="NCBIfam" id="NF005559">
    <property type="entry name" value="PRK07231.1"/>
    <property type="match status" value="1"/>
</dbReference>
<dbReference type="PROSITE" id="PS00061">
    <property type="entry name" value="ADH_SHORT"/>
    <property type="match status" value="1"/>
</dbReference>
<keyword evidence="3" id="KW-0560">Oxidoreductase</keyword>
<reference evidence="4" key="1">
    <citation type="journal article" date="2021" name="Syst. Appl. Microbiol.">
        <title>Roseomonas hellenica sp. nov., isolated from roots of wild-growing Alkanna tinctoria.</title>
        <authorList>
            <person name="Rat A."/>
            <person name="Naranjo H.D."/>
            <person name="Lebbe L."/>
            <person name="Cnockaert M."/>
            <person name="Krigas N."/>
            <person name="Grigoriadou K."/>
            <person name="Maloupa E."/>
            <person name="Willems A."/>
        </authorList>
    </citation>
    <scope>NUCLEOTIDE SEQUENCE [LARGE SCALE GENOMIC DNA]</scope>
    <source>
        <strain evidence="4">LMG 31523</strain>
    </source>
</reference>
<dbReference type="InterPro" id="IPR057326">
    <property type="entry name" value="KR_dom"/>
</dbReference>
<dbReference type="EMBL" id="JAAGBB010000004">
    <property type="protein sequence ID" value="MBR0663640.1"/>
    <property type="molecule type" value="Genomic_DNA"/>
</dbReference>
<dbReference type="GO" id="GO:0047936">
    <property type="term" value="F:glucose 1-dehydrogenase [NAD(P)+] activity"/>
    <property type="evidence" value="ECO:0007669"/>
    <property type="project" value="UniProtKB-EC"/>
</dbReference>
<dbReference type="SMART" id="SM00822">
    <property type="entry name" value="PKS_KR"/>
    <property type="match status" value="1"/>
</dbReference>
<dbReference type="PANTHER" id="PTHR42760">
    <property type="entry name" value="SHORT-CHAIN DEHYDROGENASES/REDUCTASES FAMILY MEMBER"/>
    <property type="match status" value="1"/>
</dbReference>
<comment type="caution">
    <text evidence="3">The sequence shown here is derived from an EMBL/GenBank/DDBJ whole genome shotgun (WGS) entry which is preliminary data.</text>
</comment>
<dbReference type="InterPro" id="IPR002347">
    <property type="entry name" value="SDR_fam"/>
</dbReference>
<sequence>MASKLFDLTGRLAVVTGSSQGIGFGLAQGLAEAGARVVLNGRNPEKLAAAVARLAERGVAVEQAAFDVADPAATEAAISEIEARLGPIAILVNNAGIMRRMPSIEVTPEVWREVLGTNVDAVFFTTQAVARRMIPRGAGKIINVCSVNSELARPTIAPYATSKGALRMMTRTLCAEWAKHGIQVNGLAPGYFETELTEPLVQDAAFTDWLCKRTPAGRWGKVEELVGAAVFLASPASDFVNGHLLYVDGGMTAVL</sequence>
<evidence type="ECO:0000259" key="2">
    <source>
        <dbReference type="SMART" id="SM00822"/>
    </source>
</evidence>
<organism evidence="3 4">
    <name type="scientific">Plastoroseomonas hellenica</name>
    <dbReference type="NCBI Taxonomy" id="2687306"/>
    <lineage>
        <taxon>Bacteria</taxon>
        <taxon>Pseudomonadati</taxon>
        <taxon>Pseudomonadota</taxon>
        <taxon>Alphaproteobacteria</taxon>
        <taxon>Acetobacterales</taxon>
        <taxon>Acetobacteraceae</taxon>
        <taxon>Plastoroseomonas</taxon>
    </lineage>
</organism>
<dbReference type="PRINTS" id="PR00081">
    <property type="entry name" value="GDHRDH"/>
</dbReference>
<gene>
    <name evidence="3" type="ORF">GXW71_04640</name>
</gene>
<comment type="similarity">
    <text evidence="1">Belongs to the short-chain dehydrogenases/reductases (SDR) family.</text>
</comment>
<dbReference type="EC" id="1.1.1.47" evidence="3"/>
<dbReference type="Proteomes" id="UP001196870">
    <property type="component" value="Unassembled WGS sequence"/>
</dbReference>
<feature type="domain" description="Ketoreductase" evidence="2">
    <location>
        <begin position="11"/>
        <end position="190"/>
    </location>
</feature>
<dbReference type="Pfam" id="PF13561">
    <property type="entry name" value="adh_short_C2"/>
    <property type="match status" value="1"/>
</dbReference>
<keyword evidence="4" id="KW-1185">Reference proteome</keyword>
<evidence type="ECO:0000313" key="3">
    <source>
        <dbReference type="EMBL" id="MBR0663640.1"/>
    </source>
</evidence>
<accession>A0ABS5ETL7</accession>
<name>A0ABS5ETL7_9PROT</name>
<evidence type="ECO:0000256" key="1">
    <source>
        <dbReference type="ARBA" id="ARBA00006484"/>
    </source>
</evidence>
<dbReference type="InterPro" id="IPR020904">
    <property type="entry name" value="Sc_DH/Rdtase_CS"/>
</dbReference>
<evidence type="ECO:0000313" key="4">
    <source>
        <dbReference type="Proteomes" id="UP001196870"/>
    </source>
</evidence>
<dbReference type="Gene3D" id="3.40.50.720">
    <property type="entry name" value="NAD(P)-binding Rossmann-like Domain"/>
    <property type="match status" value="1"/>
</dbReference>
<protein>
    <submittedName>
        <fullName evidence="3">Glucose 1-dehydrogenase</fullName>
        <ecNumber evidence="3">1.1.1.47</ecNumber>
    </submittedName>
</protein>
<dbReference type="PRINTS" id="PR00080">
    <property type="entry name" value="SDRFAMILY"/>
</dbReference>